<dbReference type="Proteomes" id="UP001320972">
    <property type="component" value="Unassembled WGS sequence"/>
</dbReference>
<sequence length="297" mass="32943">MKVAVTGATGFIGQYVVKRLLSSGHTVVAIGRNETKLRETFSDEPVQLHVSDYEVESLRGGLAGADAVVHLAAKRAGFESTITQTEVFHTNIQLTKSVFRAALTENVQNICQSSSISVYSLSQDIPFSEEQRTMPPNMYGISKVMCENMADILRHNYDINIASLRISSVYGFGERSLGVFMTFVERARDNKQLVVHGQGKDARDFIYVRDVACAVEAAIESNISGVFNIGSGKAHSIFEIATKINEIFDNSGNLKFDKSVDVEPMHHYLDCSKAAHQLDWEAKYSLTEAIKDMKKIY</sequence>
<evidence type="ECO:0000259" key="2">
    <source>
        <dbReference type="Pfam" id="PF01370"/>
    </source>
</evidence>
<comment type="similarity">
    <text evidence="1">Belongs to the NAD(P)-dependent epimerase/dehydratase family.</text>
</comment>
<dbReference type="SUPFAM" id="SSF51735">
    <property type="entry name" value="NAD(P)-binding Rossmann-fold domains"/>
    <property type="match status" value="1"/>
</dbReference>
<feature type="domain" description="NAD-dependent epimerase/dehydratase" evidence="2">
    <location>
        <begin position="3"/>
        <end position="230"/>
    </location>
</feature>
<evidence type="ECO:0000313" key="3">
    <source>
        <dbReference type="EMBL" id="MCU4974983.1"/>
    </source>
</evidence>
<evidence type="ECO:0000313" key="4">
    <source>
        <dbReference type="Proteomes" id="UP001320972"/>
    </source>
</evidence>
<dbReference type="Pfam" id="PF01370">
    <property type="entry name" value="Epimerase"/>
    <property type="match status" value="1"/>
</dbReference>
<dbReference type="RefSeq" id="WP_338008862.1">
    <property type="nucleotide sequence ID" value="NZ_JAOPKB010000015.1"/>
</dbReference>
<organism evidence="3 4">
    <name type="scientific">Natronoglomus mannanivorans</name>
    <dbReference type="NCBI Taxonomy" id="2979990"/>
    <lineage>
        <taxon>Archaea</taxon>
        <taxon>Methanobacteriati</taxon>
        <taxon>Methanobacteriota</taxon>
        <taxon>Stenosarchaea group</taxon>
        <taxon>Halobacteria</taxon>
        <taxon>Halobacteriales</taxon>
        <taxon>Natrialbaceae</taxon>
        <taxon>Natronoglomus</taxon>
    </lineage>
</organism>
<dbReference type="InterPro" id="IPR036291">
    <property type="entry name" value="NAD(P)-bd_dom_sf"/>
</dbReference>
<name>A0ABT2QJ83_9EURY</name>
<keyword evidence="4" id="KW-1185">Reference proteome</keyword>
<proteinExistence type="inferred from homology"/>
<dbReference type="Gene3D" id="3.40.50.720">
    <property type="entry name" value="NAD(P)-binding Rossmann-like Domain"/>
    <property type="match status" value="1"/>
</dbReference>
<gene>
    <name evidence="3" type="ORF">OB955_19915</name>
</gene>
<dbReference type="InterPro" id="IPR001509">
    <property type="entry name" value="Epimerase_deHydtase"/>
</dbReference>
<reference evidence="3 4" key="1">
    <citation type="submission" date="2022-09" db="EMBL/GenBank/DDBJ databases">
        <title>Enrichment on poylsaccharides allowed isolation of novel metabolic and taxonomic groups of Haloarchaea.</title>
        <authorList>
            <person name="Sorokin D.Y."/>
            <person name="Elcheninov A.G."/>
            <person name="Khizhniak T.V."/>
            <person name="Kolganova T.V."/>
            <person name="Kublanov I.V."/>
        </authorList>
    </citation>
    <scope>NUCLEOTIDE SEQUENCE [LARGE SCALE GENOMIC DNA]</scope>
    <source>
        <strain evidence="3 4">AArc-m2/3/4</strain>
    </source>
</reference>
<dbReference type="EMBL" id="JAOPKB010000015">
    <property type="protein sequence ID" value="MCU4974983.1"/>
    <property type="molecule type" value="Genomic_DNA"/>
</dbReference>
<protein>
    <submittedName>
        <fullName evidence="3">NAD(P)-dependent oxidoreductase</fullName>
    </submittedName>
</protein>
<accession>A0ABT2QJ83</accession>
<evidence type="ECO:0000256" key="1">
    <source>
        <dbReference type="ARBA" id="ARBA00007637"/>
    </source>
</evidence>
<dbReference type="PANTHER" id="PTHR43000">
    <property type="entry name" value="DTDP-D-GLUCOSE 4,6-DEHYDRATASE-RELATED"/>
    <property type="match status" value="1"/>
</dbReference>
<comment type="caution">
    <text evidence="3">The sequence shown here is derived from an EMBL/GenBank/DDBJ whole genome shotgun (WGS) entry which is preliminary data.</text>
</comment>